<organism evidence="1 2">
    <name type="scientific">Congzhengia minquanensis</name>
    <dbReference type="NCBI Taxonomy" id="2763657"/>
    <lineage>
        <taxon>Bacteria</taxon>
        <taxon>Bacillati</taxon>
        <taxon>Bacillota</taxon>
        <taxon>Clostridia</taxon>
        <taxon>Eubacteriales</taxon>
        <taxon>Oscillospiraceae</taxon>
        <taxon>Congzhengia</taxon>
    </lineage>
</organism>
<evidence type="ECO:0008006" key="3">
    <source>
        <dbReference type="Google" id="ProtNLM"/>
    </source>
</evidence>
<comment type="caution">
    <text evidence="1">The sequence shown here is derived from an EMBL/GenBank/DDBJ whole genome shotgun (WGS) entry which is preliminary data.</text>
</comment>
<dbReference type="SUPFAM" id="SSF53474">
    <property type="entry name" value="alpha/beta-Hydrolases"/>
    <property type="match status" value="1"/>
</dbReference>
<dbReference type="InterPro" id="IPR000801">
    <property type="entry name" value="Esterase-like"/>
</dbReference>
<reference evidence="1" key="1">
    <citation type="submission" date="2020-08" db="EMBL/GenBank/DDBJ databases">
        <title>Genome public.</title>
        <authorList>
            <person name="Liu C."/>
            <person name="Sun Q."/>
        </authorList>
    </citation>
    <scope>NUCLEOTIDE SEQUENCE</scope>
    <source>
        <strain evidence="1">H8</strain>
    </source>
</reference>
<proteinExistence type="predicted"/>
<protein>
    <recommendedName>
        <fullName evidence="3">Alpha/beta hydrolase</fullName>
    </recommendedName>
</protein>
<dbReference type="EMBL" id="JACRSU010000001">
    <property type="protein sequence ID" value="MBC8539709.1"/>
    <property type="molecule type" value="Genomic_DNA"/>
</dbReference>
<keyword evidence="2" id="KW-1185">Reference proteome</keyword>
<evidence type="ECO:0000313" key="1">
    <source>
        <dbReference type="EMBL" id="MBC8539709.1"/>
    </source>
</evidence>
<gene>
    <name evidence="1" type="ORF">H8698_01810</name>
</gene>
<evidence type="ECO:0000313" key="2">
    <source>
        <dbReference type="Proteomes" id="UP000611762"/>
    </source>
</evidence>
<accession>A0A926DL34</accession>
<name>A0A926DL34_9FIRM</name>
<dbReference type="Gene3D" id="3.40.50.1820">
    <property type="entry name" value="alpha/beta hydrolase"/>
    <property type="match status" value="1"/>
</dbReference>
<dbReference type="Pfam" id="PF00756">
    <property type="entry name" value="Esterase"/>
    <property type="match status" value="1"/>
</dbReference>
<dbReference type="InterPro" id="IPR029058">
    <property type="entry name" value="AB_hydrolase_fold"/>
</dbReference>
<dbReference type="RefSeq" id="WP_249310921.1">
    <property type="nucleotide sequence ID" value="NZ_JACRSU010000001.1"/>
</dbReference>
<dbReference type="Proteomes" id="UP000611762">
    <property type="component" value="Unassembled WGS sequence"/>
</dbReference>
<sequence length="245" mass="27989">MKQSEWNGFKRFDFDFEGRETTVVFAEEENRTDKWLLKAEYFDAFPETELALMRQGYNLVYLKNTTRWGHSDDYEKKFALSKFLTREFGFCASCAAVGMSCGGLHSVYLAAAHPEMVSVMYLDAPVMNLLSCPAYMGLPPSSKEAGESFWNEFYAAKGISRSDLICRRDHPIDMAHILLQHKIPIILVSGDSDKTVPYCENGALLEKYYKENGGEIEVYMKRGGDHHPHGLPDISPVVDFIRRHY</sequence>
<dbReference type="AlphaFoldDB" id="A0A926DL34"/>